<gene>
    <name evidence="1" type="ORF">O1611_g2556</name>
</gene>
<name>A0ACC2JU77_9PEZI</name>
<evidence type="ECO:0000313" key="1">
    <source>
        <dbReference type="EMBL" id="KAJ8131074.1"/>
    </source>
</evidence>
<accession>A0ACC2JU77</accession>
<dbReference type="EMBL" id="JAPUUL010000364">
    <property type="protein sequence ID" value="KAJ8131074.1"/>
    <property type="molecule type" value="Genomic_DNA"/>
</dbReference>
<proteinExistence type="predicted"/>
<dbReference type="Proteomes" id="UP001153332">
    <property type="component" value="Unassembled WGS sequence"/>
</dbReference>
<keyword evidence="2" id="KW-1185">Reference proteome</keyword>
<protein>
    <submittedName>
        <fullName evidence="1">Uncharacterized protein</fullName>
    </submittedName>
</protein>
<reference evidence="1" key="1">
    <citation type="submission" date="2022-12" db="EMBL/GenBank/DDBJ databases">
        <title>Genome Sequence of Lasiodiplodia mahajangana.</title>
        <authorList>
            <person name="Buettner E."/>
        </authorList>
    </citation>
    <scope>NUCLEOTIDE SEQUENCE</scope>
    <source>
        <strain evidence="1">VT137</strain>
    </source>
</reference>
<organism evidence="1 2">
    <name type="scientific">Lasiodiplodia mahajangana</name>
    <dbReference type="NCBI Taxonomy" id="1108764"/>
    <lineage>
        <taxon>Eukaryota</taxon>
        <taxon>Fungi</taxon>
        <taxon>Dikarya</taxon>
        <taxon>Ascomycota</taxon>
        <taxon>Pezizomycotina</taxon>
        <taxon>Dothideomycetes</taxon>
        <taxon>Dothideomycetes incertae sedis</taxon>
        <taxon>Botryosphaeriales</taxon>
        <taxon>Botryosphaeriaceae</taxon>
        <taxon>Lasiodiplodia</taxon>
    </lineage>
</organism>
<evidence type="ECO:0000313" key="2">
    <source>
        <dbReference type="Proteomes" id="UP001153332"/>
    </source>
</evidence>
<sequence length="588" mass="66888">MCRQLCAEEGFRKGGWFAGPSYHPGADYPPVERTVELFALKWGCSLWPKIKIARQISNYDIKHLNYKKTSSIPLPDRIIFVGTRTEPHLIESRGMSGKYIALSHRWGGQVSLQLKRKNLNQFKRGIPFSDLPKTFQDAVRICRALAVDYIWIDSLCIIQDSNEDWDIAGSMMDQTYTNSWLTIAADSAENGKEGFINSSAREDLRLSSRKLVYHGPGAKPNEIYARPWREFGSLGGFGRHYAPAAQENVEPSKRLINQGSFLLRRGWVLQETLLSHRTIHFLPDEVTWRCATVSRCECQPRPHEKVVHEPLDLEQPREINSRDLKEYWKEVIEQYTQRQLTFPSDCLAALAGIASRAHSVSPGAQYYAGLWSDCLPATLLWTVERRVEYGKFWDFDSRRIEPRIAPTWSWASVTGYVNFIFWERNFGRGEWANSPPDMSVIAVNCVPAGQNKYRAVRDATLTAEGYLCNVRIQLTGGSKWHFPFRMEAQKPDGTISSARGFLYPDTTELQESLEATRESGMAVTVVSVYESRLFLFLRETEENSLVFERIGVGRGSKLVETVSGGKENSDPIIQKQAIDGKRKAVNPE</sequence>
<comment type="caution">
    <text evidence="1">The sequence shown here is derived from an EMBL/GenBank/DDBJ whole genome shotgun (WGS) entry which is preliminary data.</text>
</comment>